<dbReference type="Proteomes" id="UP001530400">
    <property type="component" value="Unassembled WGS sequence"/>
</dbReference>
<feature type="region of interest" description="Disordered" evidence="1">
    <location>
        <begin position="165"/>
        <end position="192"/>
    </location>
</feature>
<evidence type="ECO:0008006" key="4">
    <source>
        <dbReference type="Google" id="ProtNLM"/>
    </source>
</evidence>
<dbReference type="EMBL" id="JALLPJ020000334">
    <property type="protein sequence ID" value="KAL3795094.1"/>
    <property type="molecule type" value="Genomic_DNA"/>
</dbReference>
<feature type="region of interest" description="Disordered" evidence="1">
    <location>
        <begin position="223"/>
        <end position="257"/>
    </location>
</feature>
<comment type="caution">
    <text evidence="2">The sequence shown here is derived from an EMBL/GenBank/DDBJ whole genome shotgun (WGS) entry which is preliminary data.</text>
</comment>
<evidence type="ECO:0000256" key="1">
    <source>
        <dbReference type="SAM" id="MobiDB-lite"/>
    </source>
</evidence>
<name>A0ABD3Q542_9STRA</name>
<proteinExistence type="predicted"/>
<evidence type="ECO:0000313" key="3">
    <source>
        <dbReference type="Proteomes" id="UP001530400"/>
    </source>
</evidence>
<sequence length="472" mass="53051">MRMATKTPSEWLRLLCRDWSQENEEILSSMDDKFIQYKSYLKGRLTSQLLCRLSAGRESLSLSENAKTDFWAILGVQDEFDKSHIVANIERFCSLYNIRGTNPDEIAPDYGANLVTDRGVPVDGTATTANLDAKAQQIAMKNDMRRIKAEIRERDKEEYTLRKAAEKAAREQTREERRQRKIAMKKQREDYNQRQKEAALQRAAALVQSTRVPFEITRGVAKPAANQEVDNAPLPPDASVMPSSMASPDQPPPKKSRSSIIISTASDLDQIVTHSNNLWAKYNAIAKEHNQRVNWVVVAKELGIHVKVREKYARMHSRAMARGFDFKNWGHYRIKDYPQYFTDPLGPSIEATLQANALAAPQATHVDVSTFREMAQVNRPQAMDGNTNLHVMQTHDALGLAAQMAVGRMHNGRMNSDTFSDVSSAGGGEFVHGLASEQAQQTHHHANGYMTYQIPHHIHGTNSGYTNGSFSV</sequence>
<organism evidence="2 3">
    <name type="scientific">Cyclotella atomus</name>
    <dbReference type="NCBI Taxonomy" id="382360"/>
    <lineage>
        <taxon>Eukaryota</taxon>
        <taxon>Sar</taxon>
        <taxon>Stramenopiles</taxon>
        <taxon>Ochrophyta</taxon>
        <taxon>Bacillariophyta</taxon>
        <taxon>Coscinodiscophyceae</taxon>
        <taxon>Thalassiosirophycidae</taxon>
        <taxon>Stephanodiscales</taxon>
        <taxon>Stephanodiscaceae</taxon>
        <taxon>Cyclotella</taxon>
    </lineage>
</organism>
<protein>
    <recommendedName>
        <fullName evidence="4">Myb-like domain-containing protein</fullName>
    </recommendedName>
</protein>
<feature type="compositionally biased region" description="Basic and acidic residues" evidence="1">
    <location>
        <begin position="165"/>
        <end position="178"/>
    </location>
</feature>
<keyword evidence="3" id="KW-1185">Reference proteome</keyword>
<accession>A0ABD3Q542</accession>
<evidence type="ECO:0000313" key="2">
    <source>
        <dbReference type="EMBL" id="KAL3795094.1"/>
    </source>
</evidence>
<dbReference type="CDD" id="cd22265">
    <property type="entry name" value="UDM1_RNF168"/>
    <property type="match status" value="1"/>
</dbReference>
<reference evidence="2 3" key="1">
    <citation type="submission" date="2024-10" db="EMBL/GenBank/DDBJ databases">
        <title>Updated reference genomes for cyclostephanoid diatoms.</title>
        <authorList>
            <person name="Roberts W.R."/>
            <person name="Alverson A.J."/>
        </authorList>
    </citation>
    <scope>NUCLEOTIDE SEQUENCE [LARGE SCALE GENOMIC DNA]</scope>
    <source>
        <strain evidence="2 3">AJA010-31</strain>
    </source>
</reference>
<dbReference type="AlphaFoldDB" id="A0ABD3Q542"/>
<gene>
    <name evidence="2" type="ORF">ACHAWO_009257</name>
</gene>